<protein>
    <submittedName>
        <fullName evidence="1">Uncharacterized protein</fullName>
    </submittedName>
</protein>
<sequence>MMACPVLKVLIPEVLEKAFSIVVGLFEECGLTVENPGNSRITTWSNSGDQEEVAKGSLFSEVVNEHITNVQFWSSPGDDVFVSWKQDSSGCIFSFYLKGVDRAVAAELVLKFAEVVLVEYKLKYGDGDALAITFE</sequence>
<dbReference type="EMBL" id="CP132976">
    <property type="protein sequence ID" value="WMD21209.1"/>
    <property type="molecule type" value="Genomic_DNA"/>
</dbReference>
<reference evidence="1 2" key="1">
    <citation type="submission" date="2023-08" db="EMBL/GenBank/DDBJ databases">
        <title>Achromobacter seleniivolatilans sp. nov., isolated from seleniferous soil.</title>
        <authorList>
            <person name="Zhang S."/>
            <person name="Li K."/>
            <person name="Peng J."/>
            <person name="Zhao Q."/>
            <person name="Wang H."/>
            <person name="Guo Y."/>
        </authorList>
    </citation>
    <scope>NUCLEOTIDE SEQUENCE [LARGE SCALE GENOMIC DNA]</scope>
    <source>
        <strain evidence="1 2">R39</strain>
    </source>
</reference>
<keyword evidence="2" id="KW-1185">Reference proteome</keyword>
<accession>A0ABY9M2I8</accession>
<evidence type="ECO:0000313" key="2">
    <source>
        <dbReference type="Proteomes" id="UP001234798"/>
    </source>
</evidence>
<gene>
    <name evidence="1" type="ORF">RAS12_02240</name>
</gene>
<evidence type="ECO:0000313" key="1">
    <source>
        <dbReference type="EMBL" id="WMD21209.1"/>
    </source>
</evidence>
<proteinExistence type="predicted"/>
<dbReference type="RefSeq" id="WP_306944874.1">
    <property type="nucleotide sequence ID" value="NZ_CP132976.1"/>
</dbReference>
<organism evidence="1 2">
    <name type="scientific">Achromobacter seleniivolatilans</name>
    <dbReference type="NCBI Taxonomy" id="3047478"/>
    <lineage>
        <taxon>Bacteria</taxon>
        <taxon>Pseudomonadati</taxon>
        <taxon>Pseudomonadota</taxon>
        <taxon>Betaproteobacteria</taxon>
        <taxon>Burkholderiales</taxon>
        <taxon>Alcaligenaceae</taxon>
        <taxon>Achromobacter</taxon>
    </lineage>
</organism>
<dbReference type="Proteomes" id="UP001234798">
    <property type="component" value="Chromosome"/>
</dbReference>
<name>A0ABY9M2I8_9BURK</name>